<dbReference type="EC" id="2.1.1.164" evidence="2"/>
<dbReference type="GO" id="GO:0032259">
    <property type="term" value="P:methylation"/>
    <property type="evidence" value="ECO:0007669"/>
    <property type="project" value="UniProtKB-KW"/>
</dbReference>
<dbReference type="SUPFAM" id="SSF53335">
    <property type="entry name" value="S-adenosyl-L-methionine-dependent methyltransferases"/>
    <property type="match status" value="1"/>
</dbReference>
<dbReference type="Gene3D" id="3.40.50.150">
    <property type="entry name" value="Vaccinia Virus protein VP39"/>
    <property type="match status" value="1"/>
</dbReference>
<evidence type="ECO:0000259" key="1">
    <source>
        <dbReference type="Pfam" id="PF08241"/>
    </source>
</evidence>
<dbReference type="NCBIfam" id="NF045667">
    <property type="entry name" value="MTase_DVU1556"/>
    <property type="match status" value="1"/>
</dbReference>
<proteinExistence type="predicted"/>
<dbReference type="AlphaFoldDB" id="A0A6V8LKH4"/>
<protein>
    <submittedName>
        <fullName evidence="2">Demethylrebeccamycin-D-glucose O-methyltransferase</fullName>
        <ecNumber evidence="2">2.1.1.164</ecNumber>
    </submittedName>
</protein>
<dbReference type="Pfam" id="PF08241">
    <property type="entry name" value="Methyltransf_11"/>
    <property type="match status" value="1"/>
</dbReference>
<sequence length="223" mass="23339">MGEPRLFELEDFLRAAGPALRPGGTTLTALALEHCRLPEGALVADVGCGRGASLALLEGKGFRAVGIDPSAALLSQAPREAPGARLALGRAEALPFKPGRFAAAFCECVLSLTADPLRALREIRRVLAVGGFLALSDLYLRDPQAGGAEPPPGCASGTVSRQTLEERLRQAGFAVLVFVDHSRLLAELAGRLLFAGLSIKDLGLGGPCRGRPGYCLCIAQRED</sequence>
<reference evidence="2 3" key="2">
    <citation type="submission" date="2020-05" db="EMBL/GenBank/DDBJ databases">
        <title>Draft genome sequence of Desulfovibrio sp. strainFSS-1.</title>
        <authorList>
            <person name="Shimoshige H."/>
            <person name="Kobayashi H."/>
            <person name="Maekawa T."/>
        </authorList>
    </citation>
    <scope>NUCLEOTIDE SEQUENCE [LARGE SCALE GENOMIC DNA]</scope>
    <source>
        <strain evidence="2 3">SIID29052-01</strain>
    </source>
</reference>
<dbReference type="CDD" id="cd02440">
    <property type="entry name" value="AdoMet_MTases"/>
    <property type="match status" value="1"/>
</dbReference>
<name>A0A6V8LKH4_9BACT</name>
<feature type="domain" description="Methyltransferase type 11" evidence="1">
    <location>
        <begin position="45"/>
        <end position="134"/>
    </location>
</feature>
<reference evidence="2 3" key="1">
    <citation type="submission" date="2020-04" db="EMBL/GenBank/DDBJ databases">
        <authorList>
            <consortium name="Desulfovibrio sp. FSS-1 genome sequencing consortium"/>
            <person name="Shimoshige H."/>
            <person name="Kobayashi H."/>
            <person name="Maekawa T."/>
        </authorList>
    </citation>
    <scope>NUCLEOTIDE SEQUENCE [LARGE SCALE GENOMIC DNA]</scope>
    <source>
        <strain evidence="2 3">SIID29052-01</strain>
    </source>
</reference>
<keyword evidence="2" id="KW-0808">Transferase</keyword>
<dbReference type="RefSeq" id="WP_173080088.1">
    <property type="nucleotide sequence ID" value="NZ_BLTE01000001.1"/>
</dbReference>
<gene>
    <name evidence="2" type="primary">rebM_1</name>
    <name evidence="2" type="ORF">NNJEOMEG_00005</name>
</gene>
<keyword evidence="3" id="KW-1185">Reference proteome</keyword>
<dbReference type="GO" id="GO:0102082">
    <property type="term" value="F:demethylrebeccamycin--D-glucose O-methyltransferase activity"/>
    <property type="evidence" value="ECO:0007669"/>
    <property type="project" value="UniProtKB-EC"/>
</dbReference>
<dbReference type="EMBL" id="BLTE01000001">
    <property type="protein sequence ID" value="GFK92184.1"/>
    <property type="molecule type" value="Genomic_DNA"/>
</dbReference>
<dbReference type="PANTHER" id="PTHR43861">
    <property type="entry name" value="TRANS-ACONITATE 2-METHYLTRANSFERASE-RELATED"/>
    <property type="match status" value="1"/>
</dbReference>
<dbReference type="Proteomes" id="UP000494245">
    <property type="component" value="Unassembled WGS sequence"/>
</dbReference>
<dbReference type="InterPro" id="IPR029063">
    <property type="entry name" value="SAM-dependent_MTases_sf"/>
</dbReference>
<dbReference type="InterPro" id="IPR013216">
    <property type="entry name" value="Methyltransf_11"/>
</dbReference>
<organism evidence="2 3">
    <name type="scientific">Fundidesulfovibrio magnetotacticus</name>
    <dbReference type="NCBI Taxonomy" id="2730080"/>
    <lineage>
        <taxon>Bacteria</taxon>
        <taxon>Pseudomonadati</taxon>
        <taxon>Thermodesulfobacteriota</taxon>
        <taxon>Desulfovibrionia</taxon>
        <taxon>Desulfovibrionales</taxon>
        <taxon>Desulfovibrionaceae</taxon>
        <taxon>Fundidesulfovibrio</taxon>
    </lineage>
</organism>
<comment type="caution">
    <text evidence="2">The sequence shown here is derived from an EMBL/GenBank/DDBJ whole genome shotgun (WGS) entry which is preliminary data.</text>
</comment>
<accession>A0A6V8LKH4</accession>
<evidence type="ECO:0000313" key="3">
    <source>
        <dbReference type="Proteomes" id="UP000494245"/>
    </source>
</evidence>
<keyword evidence="2" id="KW-0489">Methyltransferase</keyword>
<evidence type="ECO:0000313" key="2">
    <source>
        <dbReference type="EMBL" id="GFK92184.1"/>
    </source>
</evidence>
<dbReference type="GO" id="GO:0008757">
    <property type="term" value="F:S-adenosylmethionine-dependent methyltransferase activity"/>
    <property type="evidence" value="ECO:0007669"/>
    <property type="project" value="InterPro"/>
</dbReference>